<reference evidence="1 2" key="2">
    <citation type="journal article" date="2019" name="G3 (Bethesda)">
        <title>Hybrid Assembly of the Genome of the Entomopathogenic Nematode Steinernema carpocapsae Identifies the X-Chromosome.</title>
        <authorList>
            <person name="Serra L."/>
            <person name="Macchietto M."/>
            <person name="Macias-Munoz A."/>
            <person name="McGill C.J."/>
            <person name="Rodriguez I.M."/>
            <person name="Rodriguez B."/>
            <person name="Murad R."/>
            <person name="Mortazavi A."/>
        </authorList>
    </citation>
    <scope>NUCLEOTIDE SEQUENCE [LARGE SCALE GENOMIC DNA]</scope>
    <source>
        <strain evidence="1 2">ALL</strain>
    </source>
</reference>
<name>A0A4U5M399_STECR</name>
<comment type="caution">
    <text evidence="1">The sequence shown here is derived from an EMBL/GenBank/DDBJ whole genome shotgun (WGS) entry which is preliminary data.</text>
</comment>
<dbReference type="EMBL" id="AZBU02000010">
    <property type="protein sequence ID" value="TKR63224.1"/>
    <property type="molecule type" value="Genomic_DNA"/>
</dbReference>
<dbReference type="Proteomes" id="UP000298663">
    <property type="component" value="Unassembled WGS sequence"/>
</dbReference>
<sequence>MEAELRRWRRGRDYACGAEDASDQLVAREGQWIREDHPNRRKKSAIKNLCFDTQSKNVSLIEKENV</sequence>
<proteinExistence type="predicted"/>
<dbReference type="AlphaFoldDB" id="A0A4U5M399"/>
<protein>
    <submittedName>
        <fullName evidence="1">Uncharacterized protein</fullName>
    </submittedName>
</protein>
<accession>A0A4U5M399</accession>
<reference evidence="1 2" key="1">
    <citation type="journal article" date="2015" name="Genome Biol.">
        <title>Comparative genomics of Steinernema reveals deeply conserved gene regulatory networks.</title>
        <authorList>
            <person name="Dillman A.R."/>
            <person name="Macchietto M."/>
            <person name="Porter C.F."/>
            <person name="Rogers A."/>
            <person name="Williams B."/>
            <person name="Antoshechkin I."/>
            <person name="Lee M.M."/>
            <person name="Goodwin Z."/>
            <person name="Lu X."/>
            <person name="Lewis E.E."/>
            <person name="Goodrich-Blair H."/>
            <person name="Stock S.P."/>
            <person name="Adams B.J."/>
            <person name="Sternberg P.W."/>
            <person name="Mortazavi A."/>
        </authorList>
    </citation>
    <scope>NUCLEOTIDE SEQUENCE [LARGE SCALE GENOMIC DNA]</scope>
    <source>
        <strain evidence="1 2">ALL</strain>
    </source>
</reference>
<keyword evidence="2" id="KW-1185">Reference proteome</keyword>
<evidence type="ECO:0000313" key="1">
    <source>
        <dbReference type="EMBL" id="TKR63224.1"/>
    </source>
</evidence>
<gene>
    <name evidence="1" type="ORF">L596_027080</name>
</gene>
<organism evidence="1 2">
    <name type="scientific">Steinernema carpocapsae</name>
    <name type="common">Entomopathogenic nematode</name>
    <dbReference type="NCBI Taxonomy" id="34508"/>
    <lineage>
        <taxon>Eukaryota</taxon>
        <taxon>Metazoa</taxon>
        <taxon>Ecdysozoa</taxon>
        <taxon>Nematoda</taxon>
        <taxon>Chromadorea</taxon>
        <taxon>Rhabditida</taxon>
        <taxon>Tylenchina</taxon>
        <taxon>Panagrolaimomorpha</taxon>
        <taxon>Strongyloidoidea</taxon>
        <taxon>Steinernematidae</taxon>
        <taxon>Steinernema</taxon>
    </lineage>
</organism>
<evidence type="ECO:0000313" key="2">
    <source>
        <dbReference type="Proteomes" id="UP000298663"/>
    </source>
</evidence>